<dbReference type="Pfam" id="PF01041">
    <property type="entry name" value="DegT_DnrJ_EryC1"/>
    <property type="match status" value="1"/>
</dbReference>
<keyword evidence="6" id="KW-0032">Aminotransferase</keyword>
<dbReference type="InterPro" id="IPR015424">
    <property type="entry name" value="PyrdxlP-dep_Trfase"/>
</dbReference>
<accession>A0A9E6UM46</accession>
<evidence type="ECO:0000256" key="1">
    <source>
        <dbReference type="ARBA" id="ARBA00037999"/>
    </source>
</evidence>
<dbReference type="PANTHER" id="PTHR30244:SF34">
    <property type="entry name" value="DTDP-4-AMINO-4,6-DIDEOXYGALACTOSE TRANSAMINASE"/>
    <property type="match status" value="1"/>
</dbReference>
<name>A0A9E6UM46_9HYPH</name>
<reference evidence="6" key="1">
    <citation type="submission" date="2021-08" db="EMBL/GenBank/DDBJ databases">
        <authorList>
            <person name="Zhang H."/>
            <person name="Xu M."/>
            <person name="Yu Z."/>
            <person name="Yang L."/>
            <person name="Cai Y."/>
        </authorList>
    </citation>
    <scope>NUCLEOTIDE SEQUENCE</scope>
    <source>
        <strain evidence="6">CHL1</strain>
    </source>
</reference>
<keyword evidence="7" id="KW-1185">Reference proteome</keyword>
<dbReference type="InterPro" id="IPR015422">
    <property type="entry name" value="PyrdxlP-dep_Trfase_small"/>
</dbReference>
<gene>
    <name evidence="6" type="ORF">K6K41_07105</name>
</gene>
<dbReference type="SUPFAM" id="SSF53383">
    <property type="entry name" value="PLP-dependent transferases"/>
    <property type="match status" value="1"/>
</dbReference>
<evidence type="ECO:0000313" key="7">
    <source>
        <dbReference type="Proteomes" id="UP000825701"/>
    </source>
</evidence>
<dbReference type="GO" id="GO:0000271">
    <property type="term" value="P:polysaccharide biosynthetic process"/>
    <property type="evidence" value="ECO:0007669"/>
    <property type="project" value="TreeGrafter"/>
</dbReference>
<comment type="similarity">
    <text evidence="1 4">Belongs to the DegT/DnrJ/EryC1 family.</text>
</comment>
<evidence type="ECO:0000313" key="6">
    <source>
        <dbReference type="EMBL" id="QZO01277.1"/>
    </source>
</evidence>
<protein>
    <submittedName>
        <fullName evidence="6">DegT/DnrJ/EryC1/StrS family aminotransferase</fullName>
    </submittedName>
</protein>
<dbReference type="InterPro" id="IPR015421">
    <property type="entry name" value="PyrdxlP-dep_Trfase_major"/>
</dbReference>
<dbReference type="RefSeq" id="WP_261404521.1">
    <property type="nucleotide sequence ID" value="NZ_CP081869.1"/>
</dbReference>
<dbReference type="Proteomes" id="UP000825701">
    <property type="component" value="Chromosome"/>
</dbReference>
<feature type="active site" description="Proton acceptor" evidence="2">
    <location>
        <position position="185"/>
    </location>
</feature>
<dbReference type="PANTHER" id="PTHR30244">
    <property type="entry name" value="TRANSAMINASE"/>
    <property type="match status" value="1"/>
</dbReference>
<sequence length="407" mass="43668">MIPITRPVIGNSEALAAARVIRSGWLTQGPQVAAFEEEFAATVGAAHACAVSNGTTALHLALLAAGVEAGDEVIVPSHTYIACANVIRHCGATPVFVDVAPGSFNLDPQAVADAITDRTKAIMCVHQIGMPCDLARILPIARAANLKLIEDAACAIGSSISLDGRWEHIGKPHGDVACFSLHPRKILTVGDGGMLTTSNPTWDAWFRLWRQHGMSISDTVRHASDRPVIESYPVVGYNYRLTDIQAAVGREQLKRLPKIVAARRALAARYRCLLTPIGVDCPDEPEWAQSNWQSFCVRLPQGVSQHDVMASMMADGVATRRGLMCIHLEPAYASEPLRTPLPLSERARDECILLPLFPGMTERMQRRVAAALQSALAAQESASARRPAAAGGETSSSPTNAARLRLA</sequence>
<proteinExistence type="inferred from homology"/>
<evidence type="ECO:0000256" key="2">
    <source>
        <dbReference type="PIRSR" id="PIRSR000390-1"/>
    </source>
</evidence>
<evidence type="ECO:0000256" key="3">
    <source>
        <dbReference type="PIRSR" id="PIRSR000390-2"/>
    </source>
</evidence>
<feature type="modified residue" description="N6-(pyridoxal phosphate)lysine" evidence="3">
    <location>
        <position position="185"/>
    </location>
</feature>
<dbReference type="GO" id="GO:0030170">
    <property type="term" value="F:pyridoxal phosphate binding"/>
    <property type="evidence" value="ECO:0007669"/>
    <property type="project" value="TreeGrafter"/>
</dbReference>
<feature type="compositionally biased region" description="Low complexity" evidence="5">
    <location>
        <begin position="383"/>
        <end position="393"/>
    </location>
</feature>
<dbReference type="PIRSF" id="PIRSF000390">
    <property type="entry name" value="PLP_StrS"/>
    <property type="match status" value="1"/>
</dbReference>
<keyword evidence="6" id="KW-0808">Transferase</keyword>
<dbReference type="KEGG" id="cmet:K6K41_07105"/>
<dbReference type="CDD" id="cd00616">
    <property type="entry name" value="AHBA_syn"/>
    <property type="match status" value="1"/>
</dbReference>
<dbReference type="InterPro" id="IPR000653">
    <property type="entry name" value="DegT/StrS_aminotransferase"/>
</dbReference>
<dbReference type="GO" id="GO:0008483">
    <property type="term" value="F:transaminase activity"/>
    <property type="evidence" value="ECO:0007669"/>
    <property type="project" value="UniProtKB-KW"/>
</dbReference>
<organism evidence="6 7">
    <name type="scientific">Chenggangzhangella methanolivorans</name>
    <dbReference type="NCBI Taxonomy" id="1437009"/>
    <lineage>
        <taxon>Bacteria</taxon>
        <taxon>Pseudomonadati</taxon>
        <taxon>Pseudomonadota</taxon>
        <taxon>Alphaproteobacteria</taxon>
        <taxon>Hyphomicrobiales</taxon>
        <taxon>Methylopilaceae</taxon>
        <taxon>Chenggangzhangella</taxon>
    </lineage>
</organism>
<feature type="region of interest" description="Disordered" evidence="5">
    <location>
        <begin position="383"/>
        <end position="407"/>
    </location>
</feature>
<evidence type="ECO:0000256" key="4">
    <source>
        <dbReference type="RuleBase" id="RU004508"/>
    </source>
</evidence>
<dbReference type="AlphaFoldDB" id="A0A9E6UM46"/>
<evidence type="ECO:0000256" key="5">
    <source>
        <dbReference type="SAM" id="MobiDB-lite"/>
    </source>
</evidence>
<dbReference type="EMBL" id="CP081869">
    <property type="protein sequence ID" value="QZO01277.1"/>
    <property type="molecule type" value="Genomic_DNA"/>
</dbReference>
<dbReference type="Gene3D" id="3.90.1150.10">
    <property type="entry name" value="Aspartate Aminotransferase, domain 1"/>
    <property type="match status" value="1"/>
</dbReference>
<dbReference type="Gene3D" id="3.40.640.10">
    <property type="entry name" value="Type I PLP-dependent aspartate aminotransferase-like (Major domain)"/>
    <property type="match status" value="1"/>
</dbReference>
<keyword evidence="3 4" id="KW-0663">Pyridoxal phosphate</keyword>